<dbReference type="Proteomes" id="UP000811246">
    <property type="component" value="Chromosome 16"/>
</dbReference>
<reference evidence="1" key="1">
    <citation type="submission" date="2021-01" db="EMBL/GenBank/DDBJ databases">
        <authorList>
            <person name="Lovell J.T."/>
            <person name="Bentley N."/>
            <person name="Bhattarai G."/>
            <person name="Jenkins J.W."/>
            <person name="Sreedasyam A."/>
            <person name="Alarcon Y."/>
            <person name="Bock C."/>
            <person name="Boston L."/>
            <person name="Carlson J."/>
            <person name="Cervantes K."/>
            <person name="Clermont K."/>
            <person name="Krom N."/>
            <person name="Kubenka K."/>
            <person name="Mamidi S."/>
            <person name="Mattison C."/>
            <person name="Monteros M."/>
            <person name="Pisani C."/>
            <person name="Plott C."/>
            <person name="Rajasekar S."/>
            <person name="Rhein H.S."/>
            <person name="Rohla C."/>
            <person name="Song M."/>
            <person name="Hilaire R.S."/>
            <person name="Shu S."/>
            <person name="Wells L."/>
            <person name="Wang X."/>
            <person name="Webber J."/>
            <person name="Heerema R.J."/>
            <person name="Klein P."/>
            <person name="Conner P."/>
            <person name="Grauke L."/>
            <person name="Grimwood J."/>
            <person name="Schmutz J."/>
            <person name="Randall J.J."/>
        </authorList>
    </citation>
    <scope>NUCLEOTIDE SEQUENCE</scope>
    <source>
        <tissue evidence="1">Leaf</tissue>
    </source>
</reference>
<evidence type="ECO:0000313" key="1">
    <source>
        <dbReference type="EMBL" id="KAG6673239.1"/>
    </source>
</evidence>
<protein>
    <recommendedName>
        <fullName evidence="3">Reverse transcriptase zinc-binding domain-containing protein</fullName>
    </recommendedName>
</protein>
<dbReference type="EMBL" id="CM031840">
    <property type="protein sequence ID" value="KAG6673239.1"/>
    <property type="molecule type" value="Genomic_DNA"/>
</dbReference>
<proteinExistence type="predicted"/>
<gene>
    <name evidence="1" type="ORF">I3842_16G101300</name>
</gene>
<comment type="caution">
    <text evidence="1">The sequence shown here is derived from an EMBL/GenBank/DDBJ whole genome shotgun (WGS) entry which is preliminary data.</text>
</comment>
<evidence type="ECO:0008006" key="3">
    <source>
        <dbReference type="Google" id="ProtNLM"/>
    </source>
</evidence>
<organism evidence="1 2">
    <name type="scientific">Carya illinoinensis</name>
    <name type="common">Pecan</name>
    <dbReference type="NCBI Taxonomy" id="32201"/>
    <lineage>
        <taxon>Eukaryota</taxon>
        <taxon>Viridiplantae</taxon>
        <taxon>Streptophyta</taxon>
        <taxon>Embryophyta</taxon>
        <taxon>Tracheophyta</taxon>
        <taxon>Spermatophyta</taxon>
        <taxon>Magnoliopsida</taxon>
        <taxon>eudicotyledons</taxon>
        <taxon>Gunneridae</taxon>
        <taxon>Pentapetalae</taxon>
        <taxon>rosids</taxon>
        <taxon>fabids</taxon>
        <taxon>Fagales</taxon>
        <taxon>Juglandaceae</taxon>
        <taxon>Carya</taxon>
    </lineage>
</organism>
<evidence type="ECO:0000313" key="2">
    <source>
        <dbReference type="Proteomes" id="UP000811246"/>
    </source>
</evidence>
<dbReference type="AlphaFoldDB" id="A0A922AAQ8"/>
<name>A0A922AAQ8_CARIL</name>
<accession>A0A922AAQ8</accession>
<sequence>MLDNLRKCGIIVVEWCFMGKKNGETVDHLLLHCEVARALCNVIFCRIGLAWVMLLRVFDLRECWNGIHGCSEVGAAWKMTPLCLMWCIWMEKNERCFNDKERSLEQIWNFFVQSLLSWISALGNNGSAVHDFLMSLSIF</sequence>